<sequence>MHKSAPFYLVVNSGSESRFQVHFHCNVAVAKPSRPCLRAWRRRSVALRVVKRQRPQYAAAIVRSGSQDRLDDSRFPIPDSPNSLIAGAQSVHVQDECHAAVADQGGAGLAGEAAKGVGVGVLITKEVNLEPLLDRTVTCPIVDGAKAPALLTPLLLEGFH</sequence>
<evidence type="ECO:0000313" key="1">
    <source>
        <dbReference type="EMBL" id="CEG16240.1"/>
    </source>
</evidence>
<accession>A0A0U5BTH3</accession>
<name>A0A0U5BTH3_XANCI</name>
<dbReference type="Proteomes" id="UP000052230">
    <property type="component" value="Unassembled WGS sequence"/>
</dbReference>
<dbReference type="EMBL" id="CCXZ01000125">
    <property type="protein sequence ID" value="CEG16240.1"/>
    <property type="molecule type" value="Genomic_DNA"/>
</dbReference>
<gene>
    <name evidence="1" type="ORF">XAC3562_320008</name>
</gene>
<reference evidence="1 2" key="1">
    <citation type="submission" date="2014-09" db="EMBL/GenBank/DDBJ databases">
        <authorList>
            <person name="Regsiter A."/>
        </authorList>
    </citation>
    <scope>NUCLEOTIDE SEQUENCE [LARGE SCALE GENOMIC DNA]</scope>
</reference>
<evidence type="ECO:0000313" key="2">
    <source>
        <dbReference type="Proteomes" id="UP000052230"/>
    </source>
</evidence>
<keyword evidence="2" id="KW-1185">Reference proteome</keyword>
<proteinExistence type="predicted"/>
<dbReference type="AlphaFoldDB" id="A0A0U5BTH3"/>
<organism evidence="1 2">
    <name type="scientific">Xanthomonas citri pv. citri</name>
    <dbReference type="NCBI Taxonomy" id="611301"/>
    <lineage>
        <taxon>Bacteria</taxon>
        <taxon>Pseudomonadati</taxon>
        <taxon>Pseudomonadota</taxon>
        <taxon>Gammaproteobacteria</taxon>
        <taxon>Lysobacterales</taxon>
        <taxon>Lysobacteraceae</taxon>
        <taxon>Xanthomonas</taxon>
    </lineage>
</organism>
<protein>
    <submittedName>
        <fullName evidence="1">Uncharacterized protein</fullName>
    </submittedName>
</protein>
<comment type="caution">
    <text evidence="1">The sequence shown here is derived from an EMBL/GenBank/DDBJ whole genome shotgun (WGS) entry which is preliminary data.</text>
</comment>